<sequence length="56" mass="6331">MVQSYMFSRLELGSDLPDRSMTSRKWAVDLDAGFLVEGYRHRVLIPSNRLLATAGC</sequence>
<keyword evidence="2" id="KW-1185">Reference proteome</keyword>
<gene>
    <name evidence="1" type="ORF">RHMOL_Rhmol04G0137200</name>
</gene>
<protein>
    <submittedName>
        <fullName evidence="1">Uncharacterized protein</fullName>
    </submittedName>
</protein>
<organism evidence="1 2">
    <name type="scientific">Rhododendron molle</name>
    <name type="common">Chinese azalea</name>
    <name type="synonym">Azalea mollis</name>
    <dbReference type="NCBI Taxonomy" id="49168"/>
    <lineage>
        <taxon>Eukaryota</taxon>
        <taxon>Viridiplantae</taxon>
        <taxon>Streptophyta</taxon>
        <taxon>Embryophyta</taxon>
        <taxon>Tracheophyta</taxon>
        <taxon>Spermatophyta</taxon>
        <taxon>Magnoliopsida</taxon>
        <taxon>eudicotyledons</taxon>
        <taxon>Gunneridae</taxon>
        <taxon>Pentapetalae</taxon>
        <taxon>asterids</taxon>
        <taxon>Ericales</taxon>
        <taxon>Ericaceae</taxon>
        <taxon>Ericoideae</taxon>
        <taxon>Rhodoreae</taxon>
        <taxon>Rhododendron</taxon>
    </lineage>
</organism>
<evidence type="ECO:0000313" key="1">
    <source>
        <dbReference type="EMBL" id="KAI8558963.1"/>
    </source>
</evidence>
<reference evidence="1" key="1">
    <citation type="submission" date="2022-02" db="EMBL/GenBank/DDBJ databases">
        <title>Plant Genome Project.</title>
        <authorList>
            <person name="Zhang R.-G."/>
        </authorList>
    </citation>
    <scope>NUCLEOTIDE SEQUENCE</scope>
    <source>
        <strain evidence="1">AT1</strain>
    </source>
</reference>
<proteinExistence type="predicted"/>
<name>A0ACC0P010_RHOML</name>
<dbReference type="Proteomes" id="UP001062846">
    <property type="component" value="Chromosome 4"/>
</dbReference>
<comment type="caution">
    <text evidence="1">The sequence shown here is derived from an EMBL/GenBank/DDBJ whole genome shotgun (WGS) entry which is preliminary data.</text>
</comment>
<evidence type="ECO:0000313" key="2">
    <source>
        <dbReference type="Proteomes" id="UP001062846"/>
    </source>
</evidence>
<dbReference type="EMBL" id="CM046391">
    <property type="protein sequence ID" value="KAI8558963.1"/>
    <property type="molecule type" value="Genomic_DNA"/>
</dbReference>
<accession>A0ACC0P010</accession>